<keyword evidence="2" id="KW-1185">Reference proteome</keyword>
<dbReference type="Proteomes" id="UP001056120">
    <property type="component" value="Linkage Group LG20"/>
</dbReference>
<reference evidence="2" key="1">
    <citation type="journal article" date="2022" name="Mol. Ecol. Resour.">
        <title>The genomes of chicory, endive, great burdock and yacon provide insights into Asteraceae palaeo-polyploidization history and plant inulin production.</title>
        <authorList>
            <person name="Fan W."/>
            <person name="Wang S."/>
            <person name="Wang H."/>
            <person name="Wang A."/>
            <person name="Jiang F."/>
            <person name="Liu H."/>
            <person name="Zhao H."/>
            <person name="Xu D."/>
            <person name="Zhang Y."/>
        </authorList>
    </citation>
    <scope>NUCLEOTIDE SEQUENCE [LARGE SCALE GENOMIC DNA]</scope>
    <source>
        <strain evidence="2">cv. Yunnan</strain>
    </source>
</reference>
<organism evidence="1 2">
    <name type="scientific">Smallanthus sonchifolius</name>
    <dbReference type="NCBI Taxonomy" id="185202"/>
    <lineage>
        <taxon>Eukaryota</taxon>
        <taxon>Viridiplantae</taxon>
        <taxon>Streptophyta</taxon>
        <taxon>Embryophyta</taxon>
        <taxon>Tracheophyta</taxon>
        <taxon>Spermatophyta</taxon>
        <taxon>Magnoliopsida</taxon>
        <taxon>eudicotyledons</taxon>
        <taxon>Gunneridae</taxon>
        <taxon>Pentapetalae</taxon>
        <taxon>asterids</taxon>
        <taxon>campanulids</taxon>
        <taxon>Asterales</taxon>
        <taxon>Asteraceae</taxon>
        <taxon>Asteroideae</taxon>
        <taxon>Heliantheae alliance</taxon>
        <taxon>Millerieae</taxon>
        <taxon>Smallanthus</taxon>
    </lineage>
</organism>
<proteinExistence type="predicted"/>
<name>A0ACB9D9Y9_9ASTR</name>
<sequence length="67" mass="7726">MMLEEIRVVIIGGGTSTKSRGWLLWPKPRTYDDDDVPHQDIEVEAIMLEVMEDVSNVEVHKDKETKD</sequence>
<evidence type="ECO:0000313" key="2">
    <source>
        <dbReference type="Proteomes" id="UP001056120"/>
    </source>
</evidence>
<dbReference type="EMBL" id="CM042037">
    <property type="protein sequence ID" value="KAI3743453.1"/>
    <property type="molecule type" value="Genomic_DNA"/>
</dbReference>
<protein>
    <submittedName>
        <fullName evidence="1">Uncharacterized protein</fullName>
    </submittedName>
</protein>
<accession>A0ACB9D9Y9</accession>
<gene>
    <name evidence="1" type="ORF">L1987_61162</name>
</gene>
<evidence type="ECO:0000313" key="1">
    <source>
        <dbReference type="EMBL" id="KAI3743453.1"/>
    </source>
</evidence>
<comment type="caution">
    <text evidence="1">The sequence shown here is derived from an EMBL/GenBank/DDBJ whole genome shotgun (WGS) entry which is preliminary data.</text>
</comment>
<reference evidence="1 2" key="2">
    <citation type="journal article" date="2022" name="Mol. Ecol. Resour.">
        <title>The genomes of chicory, endive, great burdock and yacon provide insights into Asteraceae paleo-polyploidization history and plant inulin production.</title>
        <authorList>
            <person name="Fan W."/>
            <person name="Wang S."/>
            <person name="Wang H."/>
            <person name="Wang A."/>
            <person name="Jiang F."/>
            <person name="Liu H."/>
            <person name="Zhao H."/>
            <person name="Xu D."/>
            <person name="Zhang Y."/>
        </authorList>
    </citation>
    <scope>NUCLEOTIDE SEQUENCE [LARGE SCALE GENOMIC DNA]</scope>
    <source>
        <strain evidence="2">cv. Yunnan</strain>
        <tissue evidence="1">Leaves</tissue>
    </source>
</reference>